<keyword evidence="4" id="KW-1185">Reference proteome</keyword>
<proteinExistence type="predicted"/>
<feature type="transmembrane region" description="Helical" evidence="1">
    <location>
        <begin position="201"/>
        <end position="222"/>
    </location>
</feature>
<name>A0AAE4B7F4_9RHOB</name>
<comment type="caution">
    <text evidence="3">The sequence shown here is derived from an EMBL/GenBank/DDBJ whole genome shotgun (WGS) entry which is preliminary data.</text>
</comment>
<reference evidence="3" key="2">
    <citation type="submission" date="2023-02" db="EMBL/GenBank/DDBJ databases">
        <title>'Rhodoalgimonas zhirmunskyi' gen. nov., isolated from a red alga.</title>
        <authorList>
            <person name="Nedashkovskaya O.I."/>
            <person name="Otstavnykh N.Y."/>
            <person name="Bystritskaya E.P."/>
            <person name="Balabanova L.A."/>
            <person name="Isaeva M.P."/>
        </authorList>
    </citation>
    <scope>NUCLEOTIDE SEQUENCE</scope>
    <source>
        <strain evidence="3">KCTC 52189</strain>
    </source>
</reference>
<dbReference type="Pfam" id="PF01970">
    <property type="entry name" value="TctA"/>
    <property type="match status" value="1"/>
</dbReference>
<dbReference type="EMBL" id="JANHAX010000008">
    <property type="protein sequence ID" value="MDQ2092284.1"/>
    <property type="molecule type" value="Genomic_DNA"/>
</dbReference>
<keyword evidence="1" id="KW-0472">Membrane</keyword>
<feature type="transmembrane region" description="Helical" evidence="1">
    <location>
        <begin position="358"/>
        <end position="386"/>
    </location>
</feature>
<feature type="transmembrane region" description="Helical" evidence="1">
    <location>
        <begin position="169"/>
        <end position="189"/>
    </location>
</feature>
<feature type="transmembrane region" description="Helical" evidence="1">
    <location>
        <begin position="107"/>
        <end position="133"/>
    </location>
</feature>
<feature type="transmembrane region" description="Helical" evidence="1">
    <location>
        <begin position="473"/>
        <end position="493"/>
    </location>
</feature>
<dbReference type="Proteomes" id="UP001226762">
    <property type="component" value="Unassembled WGS sequence"/>
</dbReference>
<feature type="transmembrane region" description="Helical" evidence="1">
    <location>
        <begin position="75"/>
        <end position="95"/>
    </location>
</feature>
<dbReference type="PANTHER" id="PTHR35342">
    <property type="entry name" value="TRICARBOXYLIC TRANSPORT PROTEIN"/>
    <property type="match status" value="1"/>
</dbReference>
<dbReference type="PANTHER" id="PTHR35342:SF1">
    <property type="entry name" value="BLR4373 PROTEIN"/>
    <property type="match status" value="1"/>
</dbReference>
<sequence>MEILTLLGDGFATSLSPVNLMIVLLGVTAGLFIGAMPGLGSVNGVAIVLPLTFIVPPSSAIILLAAIYYGAMYGGAISSVLLGIPGASTAVATTFDGRPMAQQGKAGLALIAAAVASFVGGTISVILFTVFAVPLADLALAFGPAEEFALVLLAFTTFVGLGGDDVLKTIIMICLGLVLSSVGLDLISGQPRLIFFDQPGFYSGISFLVLAIGVYGVGEVLFTIETSHKRQQVTPARLSLRELVEGMKAMARLWKTMSVGSFLGFFVGMLPAAGATPASLMAYGIAKSTSKHPETFGKGNIEGVAAPETANNAASTGSLLPMLTLGIPGSPTTALLLGGMVMWGLVPGPMLFIEQPDFVWGLISSLYTANFAAVVINIALIPLFVWALRMPFTVLCTLVLVLCIVGGYAPSQKMHDVWLILGFGVVGYLLRKADYPLAPLVLALVLGPLMEKSFRQTLIAEQGNMFAFVERPLSGLFLAIAAFFFVLPLVNALRHRLANRKLAPDGLPPSGGAA</sequence>
<dbReference type="AlphaFoldDB" id="A0AAE4B7F4"/>
<evidence type="ECO:0000313" key="4">
    <source>
        <dbReference type="Proteomes" id="UP001226762"/>
    </source>
</evidence>
<feature type="transmembrane region" description="Helical" evidence="1">
    <location>
        <begin position="262"/>
        <end position="286"/>
    </location>
</feature>
<organism evidence="3 4">
    <name type="scientific">Marimonas arenosa</name>
    <dbReference type="NCBI Taxonomy" id="1795305"/>
    <lineage>
        <taxon>Bacteria</taxon>
        <taxon>Pseudomonadati</taxon>
        <taxon>Pseudomonadota</taxon>
        <taxon>Alphaproteobacteria</taxon>
        <taxon>Rhodobacterales</taxon>
        <taxon>Paracoccaceae</taxon>
        <taxon>Marimonas</taxon>
    </lineage>
</organism>
<dbReference type="RefSeq" id="WP_306737593.1">
    <property type="nucleotide sequence ID" value="NZ_JANHAX010000008.1"/>
</dbReference>
<feature type="transmembrane region" description="Helical" evidence="1">
    <location>
        <begin position="392"/>
        <end position="410"/>
    </location>
</feature>
<feature type="domain" description="DUF112" evidence="2">
    <location>
        <begin position="20"/>
        <end position="442"/>
    </location>
</feature>
<feature type="transmembrane region" description="Helical" evidence="1">
    <location>
        <begin position="20"/>
        <end position="39"/>
    </location>
</feature>
<evidence type="ECO:0000256" key="1">
    <source>
        <dbReference type="SAM" id="Phobius"/>
    </source>
</evidence>
<accession>A0AAE4B7F4</accession>
<gene>
    <name evidence="3" type="ORF">NO357_20455</name>
</gene>
<feature type="transmembrane region" description="Helical" evidence="1">
    <location>
        <begin position="139"/>
        <end position="162"/>
    </location>
</feature>
<feature type="transmembrane region" description="Helical" evidence="1">
    <location>
        <begin position="325"/>
        <end position="346"/>
    </location>
</feature>
<evidence type="ECO:0000259" key="2">
    <source>
        <dbReference type="Pfam" id="PF01970"/>
    </source>
</evidence>
<feature type="transmembrane region" description="Helical" evidence="1">
    <location>
        <begin position="46"/>
        <end position="69"/>
    </location>
</feature>
<keyword evidence="1" id="KW-0812">Transmembrane</keyword>
<evidence type="ECO:0000313" key="3">
    <source>
        <dbReference type="EMBL" id="MDQ2092284.1"/>
    </source>
</evidence>
<protein>
    <submittedName>
        <fullName evidence="3">Tripartite tricarboxylate transporter permease</fullName>
    </submittedName>
</protein>
<dbReference type="InterPro" id="IPR002823">
    <property type="entry name" value="DUF112_TM"/>
</dbReference>
<keyword evidence="1" id="KW-1133">Transmembrane helix</keyword>
<reference evidence="3" key="1">
    <citation type="submission" date="2022-07" db="EMBL/GenBank/DDBJ databases">
        <authorList>
            <person name="Otstavnykh N."/>
            <person name="Isaeva M."/>
            <person name="Bystritskaya E."/>
        </authorList>
    </citation>
    <scope>NUCLEOTIDE SEQUENCE</scope>
    <source>
        <strain evidence="3">KCTC 52189</strain>
    </source>
</reference>
<feature type="transmembrane region" description="Helical" evidence="1">
    <location>
        <begin position="417"/>
        <end position="433"/>
    </location>
</feature>